<gene>
    <name evidence="1" type="ORF">L207DRAFT_565030</name>
</gene>
<keyword evidence="2" id="KW-1185">Reference proteome</keyword>
<name>A0A2J6RWB7_HYAVF</name>
<dbReference type="STRING" id="1149755.A0A2J6RWB7"/>
<dbReference type="AlphaFoldDB" id="A0A2J6RWB7"/>
<sequence>MTFSVDDPLTWRVTLEHPIREVDGMDWERCASLHNLITQLGWTGLGNSETEMPRRTWWQANITNDTLEEEWTRRLSPSLKQFLQTAYETPHENFFYYVTGLKEPGGFYTGMNEQHGDAILSLYQMTNLNLSGHRDGLNFNQETSRAIFCSDILDSIATTNGRIEWDPLEVVLSAWLGLIDSGKVVAKAKGTSTRGPVECTPWELVPYSEHDLAHAVSSFNDLITRIECQLEDPSLHPLENGDDQNRLLTACAAKLNQPASAEELGLIPRDVLDSAGIPAGFIREFLLQVRRPKKITYIAPGLRLPTSMDFSPHPFQNFQLPMTMEYDDPVLPLPLFISDLKSTQPLFGYPFHEASDLSYGLWMEYCNKDAHHTFEDTCRLYLPFKIGANGFARLTDDSLIGENQEDHSIARPNGRENELYQPGYCHFIPWHGPQLGNVLELWANLVGLGEWAVGEEGVEGGIEKFREADTEEHSHKYQIFAPW</sequence>
<reference evidence="1 2" key="1">
    <citation type="submission" date="2016-04" db="EMBL/GenBank/DDBJ databases">
        <title>A degradative enzymes factory behind the ericoid mycorrhizal symbiosis.</title>
        <authorList>
            <consortium name="DOE Joint Genome Institute"/>
            <person name="Martino E."/>
            <person name="Morin E."/>
            <person name="Grelet G."/>
            <person name="Kuo A."/>
            <person name="Kohler A."/>
            <person name="Daghino S."/>
            <person name="Barry K."/>
            <person name="Choi C."/>
            <person name="Cichocki N."/>
            <person name="Clum A."/>
            <person name="Copeland A."/>
            <person name="Hainaut M."/>
            <person name="Haridas S."/>
            <person name="Labutti K."/>
            <person name="Lindquist E."/>
            <person name="Lipzen A."/>
            <person name="Khouja H.-R."/>
            <person name="Murat C."/>
            <person name="Ohm R."/>
            <person name="Olson A."/>
            <person name="Spatafora J."/>
            <person name="Veneault-Fourrey C."/>
            <person name="Henrissat B."/>
            <person name="Grigoriev I."/>
            <person name="Martin F."/>
            <person name="Perotto S."/>
        </authorList>
    </citation>
    <scope>NUCLEOTIDE SEQUENCE [LARGE SCALE GENOMIC DNA]</scope>
    <source>
        <strain evidence="1 2">F</strain>
    </source>
</reference>
<dbReference type="EMBL" id="KZ613943">
    <property type="protein sequence ID" value="PMD42814.1"/>
    <property type="molecule type" value="Genomic_DNA"/>
</dbReference>
<organism evidence="1 2">
    <name type="scientific">Hyaloscypha variabilis (strain UAMH 11265 / GT02V1 / F)</name>
    <name type="common">Meliniomyces variabilis</name>
    <dbReference type="NCBI Taxonomy" id="1149755"/>
    <lineage>
        <taxon>Eukaryota</taxon>
        <taxon>Fungi</taxon>
        <taxon>Dikarya</taxon>
        <taxon>Ascomycota</taxon>
        <taxon>Pezizomycotina</taxon>
        <taxon>Leotiomycetes</taxon>
        <taxon>Helotiales</taxon>
        <taxon>Hyaloscyphaceae</taxon>
        <taxon>Hyaloscypha</taxon>
        <taxon>Hyaloscypha variabilis</taxon>
    </lineage>
</organism>
<proteinExistence type="predicted"/>
<evidence type="ECO:0000313" key="1">
    <source>
        <dbReference type="EMBL" id="PMD42814.1"/>
    </source>
</evidence>
<accession>A0A2J6RWB7</accession>
<evidence type="ECO:0000313" key="2">
    <source>
        <dbReference type="Proteomes" id="UP000235786"/>
    </source>
</evidence>
<dbReference type="OrthoDB" id="3029470at2759"/>
<protein>
    <submittedName>
        <fullName evidence="1">Uncharacterized protein</fullName>
    </submittedName>
</protein>
<dbReference type="Proteomes" id="UP000235786">
    <property type="component" value="Unassembled WGS sequence"/>
</dbReference>